<evidence type="ECO:0000259" key="4">
    <source>
        <dbReference type="PROSITE" id="PS51387"/>
    </source>
</evidence>
<dbReference type="SUPFAM" id="SSF56176">
    <property type="entry name" value="FAD-binding/transporter-associated domain-like"/>
    <property type="match status" value="1"/>
</dbReference>
<dbReference type="InterPro" id="IPR016166">
    <property type="entry name" value="FAD-bd_PCMH"/>
</dbReference>
<sequence length="580" mass="62707">MVFTIHSFAAIAATIVLPRLASAAPALIRNNTACRVLPGDADWPQDEEWETLNRTVGGRLIRGAPLAETPCYSSNFSATSEGCFTIQREWASLAPFIADPVNVMARIALNNTCSPFLAANAGATCSLGNMATYAINVSDAESAAAGVEFAHRHNMRLVVKNTGHDHLGRASGRGALALWTHHLKEKTLVDYRSSNYTGPALRLGAGVQVRELYEFAGSNGLRAAGGSCPTVGAAGGFTQGSGHGPLSSAYGLGADNTLEFDVVTMDGQYRTVSPEKDADLYWALSGGGAGNWAVVLSVTVRAHQDGPVAGARFSFSRNQLNPQVYWNAVEAWFKHVATLNAIPGFRSFARVDRTGFSLDMATLPDGSVTDIQTALAPFHSTLTSLNISLSRNESVLHPSYLAHFDDYGSNGAETRNITIGSRLIPRDLVQDAETLPPITETLRSIVDESTAGDPLLVILSNNVSHINFDNAVNPAWRSSLFLINMCLYSDEKSPWSKLQSDLAEVNTWQDRLRLVTPGGGSYGSESTFDNQFWKSEYYGSAYDRLLKVKHEYDPNFLLWNQPAVGSDLFTLQDDGRLCTA</sequence>
<evidence type="ECO:0000313" key="5">
    <source>
        <dbReference type="EMBL" id="PVH96640.1"/>
    </source>
</evidence>
<dbReference type="OrthoDB" id="9983560at2759"/>
<dbReference type="InterPro" id="IPR050432">
    <property type="entry name" value="FAD-linked_Oxidoreductases_BP"/>
</dbReference>
<dbReference type="PROSITE" id="PS51387">
    <property type="entry name" value="FAD_PCMH"/>
    <property type="match status" value="1"/>
</dbReference>
<comment type="similarity">
    <text evidence="1">Belongs to the oxygen-dependent FAD-linked oxidoreductase family.</text>
</comment>
<dbReference type="AlphaFoldDB" id="A0A2V1DEV8"/>
<reference evidence="5 6" key="1">
    <citation type="journal article" date="2018" name="Sci. Rep.">
        <title>Comparative genomics provides insights into the lifestyle and reveals functional heterogeneity of dark septate endophytic fungi.</title>
        <authorList>
            <person name="Knapp D.G."/>
            <person name="Nemeth J.B."/>
            <person name="Barry K."/>
            <person name="Hainaut M."/>
            <person name="Henrissat B."/>
            <person name="Johnson J."/>
            <person name="Kuo A."/>
            <person name="Lim J.H.P."/>
            <person name="Lipzen A."/>
            <person name="Nolan M."/>
            <person name="Ohm R.A."/>
            <person name="Tamas L."/>
            <person name="Grigoriev I.V."/>
            <person name="Spatafora J.W."/>
            <person name="Nagy L.G."/>
            <person name="Kovacs G.M."/>
        </authorList>
    </citation>
    <scope>NUCLEOTIDE SEQUENCE [LARGE SCALE GENOMIC DNA]</scope>
    <source>
        <strain evidence="5 6">DSE2036</strain>
    </source>
</reference>
<dbReference type="Proteomes" id="UP000244855">
    <property type="component" value="Unassembled WGS sequence"/>
</dbReference>
<feature type="signal peptide" evidence="3">
    <location>
        <begin position="1"/>
        <end position="23"/>
    </location>
</feature>
<dbReference type="InterPro" id="IPR016169">
    <property type="entry name" value="FAD-bd_PCMH_sub2"/>
</dbReference>
<evidence type="ECO:0000256" key="3">
    <source>
        <dbReference type="SAM" id="SignalP"/>
    </source>
</evidence>
<dbReference type="GO" id="GO:0071949">
    <property type="term" value="F:FAD binding"/>
    <property type="evidence" value="ECO:0007669"/>
    <property type="project" value="InterPro"/>
</dbReference>
<dbReference type="PANTHER" id="PTHR13878:SF91">
    <property type="entry name" value="FAD BINDING DOMAIN PROTEIN (AFU_ORTHOLOGUE AFUA_6G12070)-RELATED"/>
    <property type="match status" value="1"/>
</dbReference>
<dbReference type="EMBL" id="KZ805459">
    <property type="protein sequence ID" value="PVH96640.1"/>
    <property type="molecule type" value="Genomic_DNA"/>
</dbReference>
<dbReference type="Gene3D" id="3.30.465.10">
    <property type="match status" value="2"/>
</dbReference>
<proteinExistence type="inferred from homology"/>
<dbReference type="STRING" id="97972.A0A2V1DEV8"/>
<evidence type="ECO:0000256" key="1">
    <source>
        <dbReference type="ARBA" id="ARBA00005466"/>
    </source>
</evidence>
<dbReference type="Pfam" id="PF08031">
    <property type="entry name" value="BBE"/>
    <property type="match status" value="1"/>
</dbReference>
<feature type="chain" id="PRO_5015901282" evidence="3">
    <location>
        <begin position="24"/>
        <end position="580"/>
    </location>
</feature>
<feature type="domain" description="FAD-binding PCMH-type" evidence="4">
    <location>
        <begin position="127"/>
        <end position="305"/>
    </location>
</feature>
<dbReference type="Pfam" id="PF01565">
    <property type="entry name" value="FAD_binding_4"/>
    <property type="match status" value="1"/>
</dbReference>
<dbReference type="InterPro" id="IPR036318">
    <property type="entry name" value="FAD-bd_PCMH-like_sf"/>
</dbReference>
<dbReference type="InterPro" id="IPR012951">
    <property type="entry name" value="BBE"/>
</dbReference>
<keyword evidence="6" id="KW-1185">Reference proteome</keyword>
<name>A0A2V1DEV8_9PLEO</name>
<gene>
    <name evidence="5" type="ORF">DM02DRAFT_534863</name>
</gene>
<keyword evidence="2" id="KW-0560">Oxidoreductase</keyword>
<evidence type="ECO:0000256" key="2">
    <source>
        <dbReference type="ARBA" id="ARBA00023002"/>
    </source>
</evidence>
<accession>A0A2V1DEV8</accession>
<dbReference type="InterPro" id="IPR006094">
    <property type="entry name" value="Oxid_FAD_bind_N"/>
</dbReference>
<protein>
    <submittedName>
        <fullName evidence="5">FAD-binding domain-containing protein</fullName>
    </submittedName>
</protein>
<keyword evidence="3" id="KW-0732">Signal</keyword>
<dbReference type="GO" id="GO:0016491">
    <property type="term" value="F:oxidoreductase activity"/>
    <property type="evidence" value="ECO:0007669"/>
    <property type="project" value="UniProtKB-KW"/>
</dbReference>
<organism evidence="5 6">
    <name type="scientific">Periconia macrospinosa</name>
    <dbReference type="NCBI Taxonomy" id="97972"/>
    <lineage>
        <taxon>Eukaryota</taxon>
        <taxon>Fungi</taxon>
        <taxon>Dikarya</taxon>
        <taxon>Ascomycota</taxon>
        <taxon>Pezizomycotina</taxon>
        <taxon>Dothideomycetes</taxon>
        <taxon>Pleosporomycetidae</taxon>
        <taxon>Pleosporales</taxon>
        <taxon>Massarineae</taxon>
        <taxon>Periconiaceae</taxon>
        <taxon>Periconia</taxon>
    </lineage>
</organism>
<dbReference type="PANTHER" id="PTHR13878">
    <property type="entry name" value="GULONOLACTONE OXIDASE"/>
    <property type="match status" value="1"/>
</dbReference>
<evidence type="ECO:0000313" key="6">
    <source>
        <dbReference type="Proteomes" id="UP000244855"/>
    </source>
</evidence>